<evidence type="ECO:0000256" key="4">
    <source>
        <dbReference type="ARBA" id="ARBA00022553"/>
    </source>
</evidence>
<keyword evidence="6" id="KW-0805">Transcription regulation</keyword>
<evidence type="ECO:0000259" key="11">
    <source>
        <dbReference type="Pfam" id="PF21354"/>
    </source>
</evidence>
<evidence type="ECO:0000256" key="8">
    <source>
        <dbReference type="ARBA" id="ARBA00023163"/>
    </source>
</evidence>
<protein>
    <submittedName>
        <fullName evidence="13">STAT transcription factor DNA-binding domain-containing protein</fullName>
    </submittedName>
</protein>
<dbReference type="InterPro" id="IPR001217">
    <property type="entry name" value="STAT"/>
</dbReference>
<sequence>MSVLWSVALSSATKNCKAAVTAHQDFFHANQEWSCNCNQDGSLTRCVDEWLQLLVSCLQYAEPELDKLLTTEMSAWKLQLLLEQMGYADQQDDIPAYSFEDAYNDMAEVSANALELATAVQALLQRELPCMNCDWKTEALNKCQHILQRIDGQIKKQLSKALVVMEQPPNIIRQGKNFNTSVRLLSCGPLLESANYMVAVRVDSFENAGKICNSENKLENNTAQLAAEKNNSKEFNARFSKMKITTIKERSKKNDKQYGIENRSKTDEAEVKKILKKPFVLQYVVNGVLYGGIESIKIQTISELFFYITHGSQKSFATALAFWKSIPLLEAAHGDTKAYYTSSTYFDFNIDFHVSWPFFENALCIFFTKTVGPKKGFHPDQLQNIKNKLFGQKSAPENASFSILAEQNLLNAGRTTFWEWFYEAVLLIKTDPILNIWNNEDHLKEEIKQKEVYQRHVKELKSGMKEKYECIHKKKLQCDRQT</sequence>
<dbReference type="WBParaSite" id="PSAMB.scaffold408size52547.g5573.t1">
    <property type="protein sequence ID" value="PSAMB.scaffold408size52547.g5573.t1"/>
    <property type="gene ID" value="PSAMB.scaffold408size52547.g5573"/>
</dbReference>
<accession>A0A914WK17</accession>
<dbReference type="InterPro" id="IPR013801">
    <property type="entry name" value="STAT_TF_DNA-bd"/>
</dbReference>
<keyword evidence="3" id="KW-0963">Cytoplasm</keyword>
<evidence type="ECO:0000256" key="1">
    <source>
        <dbReference type="ARBA" id="ARBA00004123"/>
    </source>
</evidence>
<keyword evidence="5" id="KW-0727">SH2 domain</keyword>
<dbReference type="InterPro" id="IPR012345">
    <property type="entry name" value="STAT_TF_DNA-bd_N"/>
</dbReference>
<dbReference type="Gene3D" id="1.10.238.10">
    <property type="entry name" value="EF-hand"/>
    <property type="match status" value="1"/>
</dbReference>
<reference evidence="13" key="1">
    <citation type="submission" date="2022-11" db="UniProtKB">
        <authorList>
            <consortium name="WormBaseParasite"/>
        </authorList>
    </citation>
    <scope>IDENTIFICATION</scope>
</reference>
<dbReference type="PANTHER" id="PTHR11801">
    <property type="entry name" value="SIGNAL TRANSDUCER AND ACTIVATOR OF TRANSCRIPTION"/>
    <property type="match status" value="1"/>
</dbReference>
<feature type="domain" description="Signal transducer and activator of transcription linker" evidence="11">
    <location>
        <begin position="351"/>
        <end position="421"/>
    </location>
</feature>
<keyword evidence="12" id="KW-1185">Reference proteome</keyword>
<dbReference type="InterPro" id="IPR048988">
    <property type="entry name" value="STAT_linker"/>
</dbReference>
<dbReference type="InterPro" id="IPR008967">
    <property type="entry name" value="p53-like_TF_DNA-bd_sf"/>
</dbReference>
<proteinExistence type="predicted"/>
<evidence type="ECO:0000313" key="12">
    <source>
        <dbReference type="Proteomes" id="UP000887566"/>
    </source>
</evidence>
<keyword evidence="7" id="KW-0238">DNA-binding</keyword>
<dbReference type="GO" id="GO:0003700">
    <property type="term" value="F:DNA-binding transcription factor activity"/>
    <property type="evidence" value="ECO:0007669"/>
    <property type="project" value="InterPro"/>
</dbReference>
<dbReference type="Pfam" id="PF02864">
    <property type="entry name" value="STAT_bind"/>
    <property type="match status" value="1"/>
</dbReference>
<keyword evidence="8" id="KW-0804">Transcription</keyword>
<evidence type="ECO:0000259" key="10">
    <source>
        <dbReference type="Pfam" id="PF02864"/>
    </source>
</evidence>
<evidence type="ECO:0000256" key="5">
    <source>
        <dbReference type="ARBA" id="ARBA00022999"/>
    </source>
</evidence>
<dbReference type="Pfam" id="PF21354">
    <property type="entry name" value="STAT_linker"/>
    <property type="match status" value="1"/>
</dbReference>
<dbReference type="GO" id="GO:0003677">
    <property type="term" value="F:DNA binding"/>
    <property type="evidence" value="ECO:0007669"/>
    <property type="project" value="UniProtKB-KW"/>
</dbReference>
<dbReference type="Proteomes" id="UP000887566">
    <property type="component" value="Unplaced"/>
</dbReference>
<dbReference type="AlphaFoldDB" id="A0A914WK17"/>
<evidence type="ECO:0000256" key="9">
    <source>
        <dbReference type="ARBA" id="ARBA00023242"/>
    </source>
</evidence>
<evidence type="ECO:0000256" key="2">
    <source>
        <dbReference type="ARBA" id="ARBA00004496"/>
    </source>
</evidence>
<dbReference type="SUPFAM" id="SSF49417">
    <property type="entry name" value="p53-like transcription factors"/>
    <property type="match status" value="1"/>
</dbReference>
<keyword evidence="9" id="KW-0539">Nucleus</keyword>
<dbReference type="GO" id="GO:0005737">
    <property type="term" value="C:cytoplasm"/>
    <property type="evidence" value="ECO:0007669"/>
    <property type="project" value="UniProtKB-SubCell"/>
</dbReference>
<feature type="domain" description="STAT transcription factor DNA-binding" evidence="10">
    <location>
        <begin position="166"/>
        <end position="255"/>
    </location>
</feature>
<dbReference type="GO" id="GO:0005634">
    <property type="term" value="C:nucleus"/>
    <property type="evidence" value="ECO:0007669"/>
    <property type="project" value="UniProtKB-SubCell"/>
</dbReference>
<keyword evidence="4" id="KW-0597">Phosphoprotein</keyword>
<evidence type="ECO:0000256" key="6">
    <source>
        <dbReference type="ARBA" id="ARBA00023015"/>
    </source>
</evidence>
<organism evidence="12 13">
    <name type="scientific">Plectus sambesii</name>
    <dbReference type="NCBI Taxonomy" id="2011161"/>
    <lineage>
        <taxon>Eukaryota</taxon>
        <taxon>Metazoa</taxon>
        <taxon>Ecdysozoa</taxon>
        <taxon>Nematoda</taxon>
        <taxon>Chromadorea</taxon>
        <taxon>Plectida</taxon>
        <taxon>Plectina</taxon>
        <taxon>Plectoidea</taxon>
        <taxon>Plectidae</taxon>
        <taxon>Plectus</taxon>
    </lineage>
</organism>
<dbReference type="Gene3D" id="2.60.40.630">
    <property type="entry name" value="STAT transcription factor, DNA-binding domain"/>
    <property type="match status" value="1"/>
</dbReference>
<evidence type="ECO:0000256" key="3">
    <source>
        <dbReference type="ARBA" id="ARBA00022490"/>
    </source>
</evidence>
<evidence type="ECO:0000256" key="7">
    <source>
        <dbReference type="ARBA" id="ARBA00023125"/>
    </source>
</evidence>
<name>A0A914WK17_9BILA</name>
<dbReference type="GO" id="GO:0007165">
    <property type="term" value="P:signal transduction"/>
    <property type="evidence" value="ECO:0007669"/>
    <property type="project" value="InterPro"/>
</dbReference>
<evidence type="ECO:0000313" key="13">
    <source>
        <dbReference type="WBParaSite" id="PSAMB.scaffold408size52547.g5573.t1"/>
    </source>
</evidence>
<comment type="subcellular location">
    <subcellularLocation>
        <location evidence="2">Cytoplasm</location>
    </subcellularLocation>
    <subcellularLocation>
        <location evidence="1">Nucleus</location>
    </subcellularLocation>
</comment>